<dbReference type="EMBL" id="NHYD01002739">
    <property type="protein sequence ID" value="PPQ85218.1"/>
    <property type="molecule type" value="Genomic_DNA"/>
</dbReference>
<feature type="compositionally biased region" description="Low complexity" evidence="1">
    <location>
        <begin position="70"/>
        <end position="91"/>
    </location>
</feature>
<feature type="compositionally biased region" description="Acidic residues" evidence="1">
    <location>
        <begin position="218"/>
        <end position="237"/>
    </location>
</feature>
<reference evidence="2 3" key="1">
    <citation type="journal article" date="2018" name="Evol. Lett.">
        <title>Horizontal gene cluster transfer increased hallucinogenic mushroom diversity.</title>
        <authorList>
            <person name="Reynolds H.T."/>
            <person name="Vijayakumar V."/>
            <person name="Gluck-Thaler E."/>
            <person name="Korotkin H.B."/>
            <person name="Matheny P.B."/>
            <person name="Slot J.C."/>
        </authorList>
    </citation>
    <scope>NUCLEOTIDE SEQUENCE [LARGE SCALE GENOMIC DNA]</scope>
    <source>
        <strain evidence="2 3">2631</strain>
    </source>
</reference>
<feature type="region of interest" description="Disordered" evidence="1">
    <location>
        <begin position="367"/>
        <end position="386"/>
    </location>
</feature>
<name>A0A409X382_PSICY</name>
<organism evidence="2 3">
    <name type="scientific">Psilocybe cyanescens</name>
    <dbReference type="NCBI Taxonomy" id="93625"/>
    <lineage>
        <taxon>Eukaryota</taxon>
        <taxon>Fungi</taxon>
        <taxon>Dikarya</taxon>
        <taxon>Basidiomycota</taxon>
        <taxon>Agaricomycotina</taxon>
        <taxon>Agaricomycetes</taxon>
        <taxon>Agaricomycetidae</taxon>
        <taxon>Agaricales</taxon>
        <taxon>Agaricineae</taxon>
        <taxon>Strophariaceae</taxon>
        <taxon>Psilocybe</taxon>
    </lineage>
</organism>
<feature type="compositionally biased region" description="Polar residues" evidence="1">
    <location>
        <begin position="240"/>
        <end position="257"/>
    </location>
</feature>
<gene>
    <name evidence="2" type="ORF">CVT25_010088</name>
</gene>
<dbReference type="AlphaFoldDB" id="A0A409X382"/>
<feature type="compositionally biased region" description="Polar residues" evidence="1">
    <location>
        <begin position="113"/>
        <end position="130"/>
    </location>
</feature>
<feature type="region of interest" description="Disordered" evidence="1">
    <location>
        <begin position="195"/>
        <end position="257"/>
    </location>
</feature>
<comment type="caution">
    <text evidence="2">The sequence shown here is derived from an EMBL/GenBank/DDBJ whole genome shotgun (WGS) entry which is preliminary data.</text>
</comment>
<keyword evidence="3" id="KW-1185">Reference proteome</keyword>
<proteinExistence type="predicted"/>
<feature type="compositionally biased region" description="Basic and acidic residues" evidence="1">
    <location>
        <begin position="53"/>
        <end position="69"/>
    </location>
</feature>
<feature type="compositionally biased region" description="Low complexity" evidence="1">
    <location>
        <begin position="374"/>
        <end position="386"/>
    </location>
</feature>
<evidence type="ECO:0000313" key="3">
    <source>
        <dbReference type="Proteomes" id="UP000283269"/>
    </source>
</evidence>
<feature type="compositionally biased region" description="Basic and acidic residues" evidence="1">
    <location>
        <begin position="205"/>
        <end position="217"/>
    </location>
</feature>
<feature type="region of interest" description="Disordered" evidence="1">
    <location>
        <begin position="31"/>
        <end position="91"/>
    </location>
</feature>
<feature type="region of interest" description="Disordered" evidence="1">
    <location>
        <begin position="110"/>
        <end position="172"/>
    </location>
</feature>
<feature type="compositionally biased region" description="Basic and acidic residues" evidence="1">
    <location>
        <begin position="148"/>
        <end position="157"/>
    </location>
</feature>
<evidence type="ECO:0000313" key="2">
    <source>
        <dbReference type="EMBL" id="PPQ85218.1"/>
    </source>
</evidence>
<dbReference type="InParanoid" id="A0A409X382"/>
<dbReference type="Proteomes" id="UP000283269">
    <property type="component" value="Unassembled WGS sequence"/>
</dbReference>
<protein>
    <submittedName>
        <fullName evidence="2">Uncharacterized protein</fullName>
    </submittedName>
</protein>
<evidence type="ECO:0000256" key="1">
    <source>
        <dbReference type="SAM" id="MobiDB-lite"/>
    </source>
</evidence>
<sequence>MSNHPHTSKVDAASSMCVSMLSRNIVGASVSEAETGGGGLRSSKSSATSSVRTGHDRDRGGDAEQDSRHSLLSPSSRPSTGSRIALSSAASTHSVASVAIDATWCGRVRGSANDDNSSMEKMSPGKSTGSEVHAANANANAASNTFRKAPDRPDEKLTPSIVESDGVGDSDIYLTDEDVDADLGAGDEDRYKVGVDERDEEDGEDRAGVAEMERRDEEDVVVDVDVENSEAGDDDDTVSFRGNGNEDQAQAQDDTQNLTSKVPLMCHTPVAGRAGDKHRHLCCNIGIPHRDPYAYKHDISLSAEAKIARSAHKIPVAFSENAAAQRNYFVLGLVHRHVAVLQCGGRVCGRAVEALFAYSVTTPRTTTHLAGAGSRTTPSPSTSQSLSRVYEVDLGWEQETGVQRD</sequence>
<accession>A0A409X382</accession>